<protein>
    <submittedName>
        <fullName evidence="3">GNAT family N-acetyltransferase</fullName>
    </submittedName>
</protein>
<dbReference type="EMBL" id="JABVEC010000018">
    <property type="protein sequence ID" value="MBC6468300.1"/>
    <property type="molecule type" value="Genomic_DNA"/>
</dbReference>
<accession>A0ABR7LU52</accession>
<dbReference type="RefSeq" id="WP_187245316.1">
    <property type="nucleotide sequence ID" value="NZ_BAAAOK010000015.1"/>
</dbReference>
<evidence type="ECO:0000313" key="3">
    <source>
        <dbReference type="EMBL" id="MBC6468300.1"/>
    </source>
</evidence>
<name>A0ABR7LU52_9ACTN</name>
<feature type="domain" description="N-acetyltransferase" evidence="2">
    <location>
        <begin position="2"/>
        <end position="163"/>
    </location>
</feature>
<sequence length="182" mass="19987">MIELRAFTETDVSLILDWITTEEDMLLWSGTTFRWPLDAAQLAAMATEPDRRSWTAIDPRTGAAVGHVSLLVDPRHRTGRLGRIVTAPSARGQGLGARLVDAALGVAFDELRLHRVGLGVYSHNTTALRLYERSGFVREGVLRDVTSVNGSWWSSVEMGMLEHERPQRTPPGIPPGIAPAAH</sequence>
<comment type="caution">
    <text evidence="3">The sequence shown here is derived from an EMBL/GenBank/DDBJ whole genome shotgun (WGS) entry which is preliminary data.</text>
</comment>
<dbReference type="Proteomes" id="UP000805614">
    <property type="component" value="Unassembled WGS sequence"/>
</dbReference>
<evidence type="ECO:0000259" key="2">
    <source>
        <dbReference type="PROSITE" id="PS51186"/>
    </source>
</evidence>
<dbReference type="CDD" id="cd04301">
    <property type="entry name" value="NAT_SF"/>
    <property type="match status" value="1"/>
</dbReference>
<dbReference type="PANTHER" id="PTHR43415:SF5">
    <property type="entry name" value="ACETYLTRANSFERASE"/>
    <property type="match status" value="1"/>
</dbReference>
<dbReference type="SUPFAM" id="SSF55729">
    <property type="entry name" value="Acyl-CoA N-acyltransferases (Nat)"/>
    <property type="match status" value="1"/>
</dbReference>
<dbReference type="InterPro" id="IPR000182">
    <property type="entry name" value="GNAT_dom"/>
</dbReference>
<dbReference type="Gene3D" id="3.40.630.30">
    <property type="match status" value="1"/>
</dbReference>
<dbReference type="Pfam" id="PF00583">
    <property type="entry name" value="Acetyltransf_1"/>
    <property type="match status" value="1"/>
</dbReference>
<dbReference type="InterPro" id="IPR016181">
    <property type="entry name" value="Acyl_CoA_acyltransferase"/>
</dbReference>
<feature type="region of interest" description="Disordered" evidence="1">
    <location>
        <begin position="163"/>
        <end position="182"/>
    </location>
</feature>
<evidence type="ECO:0000256" key="1">
    <source>
        <dbReference type="SAM" id="MobiDB-lite"/>
    </source>
</evidence>
<proteinExistence type="predicted"/>
<dbReference type="PANTHER" id="PTHR43415">
    <property type="entry name" value="SPERMIDINE N(1)-ACETYLTRANSFERASE"/>
    <property type="match status" value="1"/>
</dbReference>
<reference evidence="3 4" key="1">
    <citation type="submission" date="2020-06" db="EMBL/GenBank/DDBJ databases">
        <title>Actinomadura xiongansis sp. nov., isolated from soil of Baiyangdian.</title>
        <authorList>
            <person name="Zhang X."/>
        </authorList>
    </citation>
    <scope>NUCLEOTIDE SEQUENCE [LARGE SCALE GENOMIC DNA]</scope>
    <source>
        <strain evidence="3 4">HBUM206468</strain>
    </source>
</reference>
<organism evidence="3 4">
    <name type="scientific">Actinomadura alba</name>
    <dbReference type="NCBI Taxonomy" id="406431"/>
    <lineage>
        <taxon>Bacteria</taxon>
        <taxon>Bacillati</taxon>
        <taxon>Actinomycetota</taxon>
        <taxon>Actinomycetes</taxon>
        <taxon>Streptosporangiales</taxon>
        <taxon>Thermomonosporaceae</taxon>
        <taxon>Actinomadura</taxon>
    </lineage>
</organism>
<evidence type="ECO:0000313" key="4">
    <source>
        <dbReference type="Proteomes" id="UP000805614"/>
    </source>
</evidence>
<keyword evidence="4" id="KW-1185">Reference proteome</keyword>
<gene>
    <name evidence="3" type="ORF">HKK74_22790</name>
</gene>
<feature type="compositionally biased region" description="Pro residues" evidence="1">
    <location>
        <begin position="168"/>
        <end position="182"/>
    </location>
</feature>
<dbReference type="PROSITE" id="PS51186">
    <property type="entry name" value="GNAT"/>
    <property type="match status" value="1"/>
</dbReference>